<dbReference type="Gene3D" id="3.40.250.10">
    <property type="entry name" value="Rhodanese-like domain"/>
    <property type="match status" value="1"/>
</dbReference>
<dbReference type="PANTHER" id="PTHR43268">
    <property type="entry name" value="THIOSULFATE SULFURTRANSFERASE/RHODANESE-LIKE DOMAIN-CONTAINING PROTEIN 2"/>
    <property type="match status" value="1"/>
</dbReference>
<dbReference type="PANTHER" id="PTHR43268:SF3">
    <property type="entry name" value="RHODANESE-LIKE DOMAIN-CONTAINING PROTEIN 7-RELATED"/>
    <property type="match status" value="1"/>
</dbReference>
<dbReference type="AlphaFoldDB" id="A0A382B0Q2"/>
<gene>
    <name evidence="1" type="ORF">METZ01_LOCUS159697</name>
</gene>
<dbReference type="SUPFAM" id="SSF48695">
    <property type="entry name" value="Multiheme cytochromes"/>
    <property type="match status" value="1"/>
</dbReference>
<reference evidence="1" key="1">
    <citation type="submission" date="2018-05" db="EMBL/GenBank/DDBJ databases">
        <authorList>
            <person name="Lanie J.A."/>
            <person name="Ng W.-L."/>
            <person name="Kazmierczak K.M."/>
            <person name="Andrzejewski T.M."/>
            <person name="Davidsen T.M."/>
            <person name="Wayne K.J."/>
            <person name="Tettelin H."/>
            <person name="Glass J.I."/>
            <person name="Rusch D."/>
            <person name="Podicherti R."/>
            <person name="Tsui H.-C.T."/>
            <person name="Winkler M.E."/>
        </authorList>
    </citation>
    <scope>NUCLEOTIDE SEQUENCE</scope>
</reference>
<accession>A0A382B0Q2</accession>
<protein>
    <submittedName>
        <fullName evidence="1">Uncharacterized protein</fullName>
    </submittedName>
</protein>
<feature type="non-terminal residue" evidence="1">
    <location>
        <position position="1"/>
    </location>
</feature>
<dbReference type="InterPro" id="IPR036873">
    <property type="entry name" value="Rhodanese-like_dom_sf"/>
</dbReference>
<dbReference type="InterPro" id="IPR020936">
    <property type="entry name" value="TrhO"/>
</dbReference>
<evidence type="ECO:0000313" key="1">
    <source>
        <dbReference type="EMBL" id="SVB06843.1"/>
    </source>
</evidence>
<dbReference type="EMBL" id="UINC01027499">
    <property type="protein sequence ID" value="SVB06843.1"/>
    <property type="molecule type" value="Genomic_DNA"/>
</dbReference>
<organism evidence="1">
    <name type="scientific">marine metagenome</name>
    <dbReference type="NCBI Taxonomy" id="408172"/>
    <lineage>
        <taxon>unclassified sequences</taxon>
        <taxon>metagenomes</taxon>
        <taxon>ecological metagenomes</taxon>
    </lineage>
</organism>
<proteinExistence type="predicted"/>
<sequence>INYLKKIKKNNSLWKGECYVFDNRVSIKHGLLPGNFLMCSGCRKPISNKDKKSRKYEEGVSCPNCHDNLKNSQKERFRMRQKQINIAKEFGKKHIFQKEF</sequence>
<dbReference type="InterPro" id="IPR036280">
    <property type="entry name" value="Multihaem_cyt_sf"/>
</dbReference>
<name>A0A382B0Q2_9ZZZZ</name>